<protein>
    <submittedName>
        <fullName evidence="1">Uncharacterized protein</fullName>
    </submittedName>
</protein>
<organism evidence="1 2">
    <name type="scientific">Ceratodon purpureus</name>
    <name type="common">Fire moss</name>
    <name type="synonym">Dicranum purpureum</name>
    <dbReference type="NCBI Taxonomy" id="3225"/>
    <lineage>
        <taxon>Eukaryota</taxon>
        <taxon>Viridiplantae</taxon>
        <taxon>Streptophyta</taxon>
        <taxon>Embryophyta</taxon>
        <taxon>Bryophyta</taxon>
        <taxon>Bryophytina</taxon>
        <taxon>Bryopsida</taxon>
        <taxon>Dicranidae</taxon>
        <taxon>Pseudoditrichales</taxon>
        <taxon>Ditrichaceae</taxon>
        <taxon>Ceratodon</taxon>
    </lineage>
</organism>
<comment type="caution">
    <text evidence="1">The sequence shown here is derived from an EMBL/GenBank/DDBJ whole genome shotgun (WGS) entry which is preliminary data.</text>
</comment>
<evidence type="ECO:0000313" key="2">
    <source>
        <dbReference type="Proteomes" id="UP000822688"/>
    </source>
</evidence>
<gene>
    <name evidence="1" type="ORF">KC19_7G078000</name>
</gene>
<dbReference type="EMBL" id="CM026428">
    <property type="protein sequence ID" value="KAG0566617.1"/>
    <property type="molecule type" value="Genomic_DNA"/>
</dbReference>
<accession>A0A8T0H7E7</accession>
<dbReference type="AlphaFoldDB" id="A0A8T0H7E7"/>
<reference evidence="1" key="1">
    <citation type="submission" date="2020-06" db="EMBL/GenBank/DDBJ databases">
        <title>WGS assembly of Ceratodon purpureus strain R40.</title>
        <authorList>
            <person name="Carey S.B."/>
            <person name="Jenkins J."/>
            <person name="Shu S."/>
            <person name="Lovell J.T."/>
            <person name="Sreedasyam A."/>
            <person name="Maumus F."/>
            <person name="Tiley G.P."/>
            <person name="Fernandez-Pozo N."/>
            <person name="Barry K."/>
            <person name="Chen C."/>
            <person name="Wang M."/>
            <person name="Lipzen A."/>
            <person name="Daum C."/>
            <person name="Saski C.A."/>
            <person name="Payton A.C."/>
            <person name="Mcbreen J.C."/>
            <person name="Conrad R.E."/>
            <person name="Kollar L.M."/>
            <person name="Olsson S."/>
            <person name="Huttunen S."/>
            <person name="Landis J.B."/>
            <person name="Wickett N.J."/>
            <person name="Johnson M.G."/>
            <person name="Rensing S.A."/>
            <person name="Grimwood J."/>
            <person name="Schmutz J."/>
            <person name="Mcdaniel S.F."/>
        </authorList>
    </citation>
    <scope>NUCLEOTIDE SEQUENCE</scope>
    <source>
        <strain evidence="1">R40</strain>
    </source>
</reference>
<dbReference type="Proteomes" id="UP000822688">
    <property type="component" value="Chromosome 7"/>
</dbReference>
<proteinExistence type="predicted"/>
<sequence length="85" mass="9649">MSEAILDPSLLNAMNLVDREEMFLVQRIALLCTRKDPKLRPTMRDVADLLKSLSKKMDDKIENGDDELGESTSKRNEIGILSIQM</sequence>
<name>A0A8T0H7E7_CERPU</name>
<keyword evidence="2" id="KW-1185">Reference proteome</keyword>
<dbReference type="Gene3D" id="1.10.510.10">
    <property type="entry name" value="Transferase(Phosphotransferase) domain 1"/>
    <property type="match status" value="1"/>
</dbReference>
<evidence type="ECO:0000313" key="1">
    <source>
        <dbReference type="EMBL" id="KAG0566617.1"/>
    </source>
</evidence>